<reference evidence="2 3" key="1">
    <citation type="submission" date="2019-09" db="EMBL/GenBank/DDBJ databases">
        <title>Genome sequence of Rhodovastum atsumiense, a diverse member of the Acetobacteraceae family of non-sulfur purple photosynthetic bacteria.</title>
        <authorList>
            <person name="Meyer T."/>
            <person name="Kyndt J."/>
        </authorList>
    </citation>
    <scope>NUCLEOTIDE SEQUENCE [LARGE SCALE GENOMIC DNA]</scope>
    <source>
        <strain evidence="2 3">DSM 21279</strain>
    </source>
</reference>
<sequence>MNCRGRVHCPAGRRAPCASRRWLHAAPRARPAAPPAPPAAAAAGPALPGMARRRARPAGGRE</sequence>
<gene>
    <name evidence="2" type="ORF">F1189_11500</name>
</gene>
<keyword evidence="3" id="KW-1185">Reference proteome</keyword>
<proteinExistence type="predicted"/>
<evidence type="ECO:0000256" key="1">
    <source>
        <dbReference type="SAM" id="MobiDB-lite"/>
    </source>
</evidence>
<accession>A0A5M6IXH5</accession>
<comment type="caution">
    <text evidence="2">The sequence shown here is derived from an EMBL/GenBank/DDBJ whole genome shotgun (WGS) entry which is preliminary data.</text>
</comment>
<dbReference type="Proteomes" id="UP000325255">
    <property type="component" value="Unassembled WGS sequence"/>
</dbReference>
<dbReference type="EMBL" id="VWPK01000015">
    <property type="protein sequence ID" value="KAA5612075.1"/>
    <property type="molecule type" value="Genomic_DNA"/>
</dbReference>
<evidence type="ECO:0000313" key="2">
    <source>
        <dbReference type="EMBL" id="KAA5612075.1"/>
    </source>
</evidence>
<protein>
    <submittedName>
        <fullName evidence="2">Uncharacterized protein</fullName>
    </submittedName>
</protein>
<name>A0A5M6IXH5_9PROT</name>
<evidence type="ECO:0000313" key="3">
    <source>
        <dbReference type="Proteomes" id="UP000325255"/>
    </source>
</evidence>
<organism evidence="2 3">
    <name type="scientific">Rhodovastum atsumiense</name>
    <dbReference type="NCBI Taxonomy" id="504468"/>
    <lineage>
        <taxon>Bacteria</taxon>
        <taxon>Pseudomonadati</taxon>
        <taxon>Pseudomonadota</taxon>
        <taxon>Alphaproteobacteria</taxon>
        <taxon>Acetobacterales</taxon>
        <taxon>Acetobacteraceae</taxon>
        <taxon>Rhodovastum</taxon>
    </lineage>
</organism>
<dbReference type="AlphaFoldDB" id="A0A5M6IXH5"/>
<feature type="region of interest" description="Disordered" evidence="1">
    <location>
        <begin position="25"/>
        <end position="62"/>
    </location>
</feature>
<feature type="compositionally biased region" description="Low complexity" evidence="1">
    <location>
        <begin position="39"/>
        <end position="50"/>
    </location>
</feature>